<evidence type="ECO:0000259" key="2">
    <source>
        <dbReference type="Pfam" id="PF12325"/>
    </source>
</evidence>
<feature type="coiled-coil region" evidence="1">
    <location>
        <begin position="5"/>
        <end position="70"/>
    </location>
</feature>
<evidence type="ECO:0000313" key="3">
    <source>
        <dbReference type="EMBL" id="GFN90817.1"/>
    </source>
</evidence>
<dbReference type="GO" id="GO:0005783">
    <property type="term" value="C:endoplasmic reticulum"/>
    <property type="evidence" value="ECO:0007669"/>
    <property type="project" value="TreeGrafter"/>
</dbReference>
<name>A0AAV3Z8Q1_9GAST</name>
<evidence type="ECO:0000256" key="1">
    <source>
        <dbReference type="SAM" id="Coils"/>
    </source>
</evidence>
<dbReference type="GO" id="GO:0005794">
    <property type="term" value="C:Golgi apparatus"/>
    <property type="evidence" value="ECO:0007669"/>
    <property type="project" value="TreeGrafter"/>
</dbReference>
<dbReference type="InterPro" id="IPR022091">
    <property type="entry name" value="TMF_TATA-bd"/>
</dbReference>
<keyword evidence="1" id="KW-0175">Coiled coil</keyword>
<accession>A0AAV3Z8Q1</accession>
<protein>
    <submittedName>
        <fullName evidence="3">TATA-element modulatory factor</fullName>
    </submittedName>
</protein>
<dbReference type="Proteomes" id="UP000735302">
    <property type="component" value="Unassembled WGS sequence"/>
</dbReference>
<sequence>MARELVNLSNQNEELQEIKEGHEQLQQEHKELNQRYSAILQMYGEKEEQVQELRLDLQDVKEMYKTQVRQDSNLTFAL</sequence>
<proteinExistence type="predicted"/>
<dbReference type="PANTHER" id="PTHR46515:SF1">
    <property type="entry name" value="TATA ELEMENT MODULATORY FACTOR"/>
    <property type="match status" value="1"/>
</dbReference>
<reference evidence="3 4" key="1">
    <citation type="journal article" date="2021" name="Elife">
        <title>Chloroplast acquisition without the gene transfer in kleptoplastic sea slugs, Plakobranchus ocellatus.</title>
        <authorList>
            <person name="Maeda T."/>
            <person name="Takahashi S."/>
            <person name="Yoshida T."/>
            <person name="Shimamura S."/>
            <person name="Takaki Y."/>
            <person name="Nagai Y."/>
            <person name="Toyoda A."/>
            <person name="Suzuki Y."/>
            <person name="Arimoto A."/>
            <person name="Ishii H."/>
            <person name="Satoh N."/>
            <person name="Nishiyama T."/>
            <person name="Hasebe M."/>
            <person name="Maruyama T."/>
            <person name="Minagawa J."/>
            <person name="Obokata J."/>
            <person name="Shigenobu S."/>
        </authorList>
    </citation>
    <scope>NUCLEOTIDE SEQUENCE [LARGE SCALE GENOMIC DNA]</scope>
</reference>
<evidence type="ECO:0000313" key="4">
    <source>
        <dbReference type="Proteomes" id="UP000735302"/>
    </source>
</evidence>
<dbReference type="AlphaFoldDB" id="A0AAV3Z8Q1"/>
<dbReference type="EMBL" id="BLXT01002063">
    <property type="protein sequence ID" value="GFN90817.1"/>
    <property type="molecule type" value="Genomic_DNA"/>
</dbReference>
<dbReference type="InterPro" id="IPR052602">
    <property type="entry name" value="Growth_transcription_reg"/>
</dbReference>
<dbReference type="Pfam" id="PF12325">
    <property type="entry name" value="TMF_TATA_bd"/>
    <property type="match status" value="1"/>
</dbReference>
<keyword evidence="4" id="KW-1185">Reference proteome</keyword>
<organism evidence="3 4">
    <name type="scientific">Plakobranchus ocellatus</name>
    <dbReference type="NCBI Taxonomy" id="259542"/>
    <lineage>
        <taxon>Eukaryota</taxon>
        <taxon>Metazoa</taxon>
        <taxon>Spiralia</taxon>
        <taxon>Lophotrochozoa</taxon>
        <taxon>Mollusca</taxon>
        <taxon>Gastropoda</taxon>
        <taxon>Heterobranchia</taxon>
        <taxon>Euthyneura</taxon>
        <taxon>Panpulmonata</taxon>
        <taxon>Sacoglossa</taxon>
        <taxon>Placobranchoidea</taxon>
        <taxon>Plakobranchidae</taxon>
        <taxon>Plakobranchus</taxon>
    </lineage>
</organism>
<feature type="domain" description="TATA element modulatory factor 1 TATA binding" evidence="2">
    <location>
        <begin position="2"/>
        <end position="70"/>
    </location>
</feature>
<gene>
    <name evidence="3" type="ORF">PoB_001732300</name>
</gene>
<dbReference type="PANTHER" id="PTHR46515">
    <property type="entry name" value="TATA ELEMENT MODULATORY FACTOR TMF1"/>
    <property type="match status" value="1"/>
</dbReference>
<comment type="caution">
    <text evidence="3">The sequence shown here is derived from an EMBL/GenBank/DDBJ whole genome shotgun (WGS) entry which is preliminary data.</text>
</comment>